<dbReference type="Proteomes" id="UP000250572">
    <property type="component" value="Unassembled WGS sequence"/>
</dbReference>
<evidence type="ECO:0000313" key="3">
    <source>
        <dbReference type="Proteomes" id="UP000250572"/>
    </source>
</evidence>
<gene>
    <name evidence="2" type="ORF">CCH79_00013504</name>
</gene>
<evidence type="ECO:0000313" key="2">
    <source>
        <dbReference type="EMBL" id="PWA28531.1"/>
    </source>
</evidence>
<protein>
    <submittedName>
        <fullName evidence="2">Uncharacterized protein</fullName>
    </submittedName>
</protein>
<accession>A0A315VZ64</accession>
<dbReference type="AlphaFoldDB" id="A0A315VZ64"/>
<comment type="caution">
    <text evidence="2">The sequence shown here is derived from an EMBL/GenBank/DDBJ whole genome shotgun (WGS) entry which is preliminary data.</text>
</comment>
<name>A0A315VZ64_GAMAF</name>
<keyword evidence="1" id="KW-0732">Signal</keyword>
<organism evidence="2 3">
    <name type="scientific">Gambusia affinis</name>
    <name type="common">Western mosquitofish</name>
    <name type="synonym">Heterandria affinis</name>
    <dbReference type="NCBI Taxonomy" id="33528"/>
    <lineage>
        <taxon>Eukaryota</taxon>
        <taxon>Metazoa</taxon>
        <taxon>Chordata</taxon>
        <taxon>Craniata</taxon>
        <taxon>Vertebrata</taxon>
        <taxon>Euteleostomi</taxon>
        <taxon>Actinopterygii</taxon>
        <taxon>Neopterygii</taxon>
        <taxon>Teleostei</taxon>
        <taxon>Neoteleostei</taxon>
        <taxon>Acanthomorphata</taxon>
        <taxon>Ovalentaria</taxon>
        <taxon>Atherinomorphae</taxon>
        <taxon>Cyprinodontiformes</taxon>
        <taxon>Poeciliidae</taxon>
        <taxon>Poeciliinae</taxon>
        <taxon>Gambusia</taxon>
    </lineage>
</organism>
<feature type="chain" id="PRO_5016462566" evidence="1">
    <location>
        <begin position="36"/>
        <end position="114"/>
    </location>
</feature>
<feature type="signal peptide" evidence="1">
    <location>
        <begin position="1"/>
        <end position="35"/>
    </location>
</feature>
<proteinExistence type="predicted"/>
<evidence type="ECO:0000256" key="1">
    <source>
        <dbReference type="SAM" id="SignalP"/>
    </source>
</evidence>
<sequence>MIIFLLYLMETFQHLSSLNGYVIFLLLATISKGSACEAPSNLLCFRQDEDKNVYICEWDVNTNETEEARRPEACDEGAQEAVWAANQDPQEGDYANAWRLKASNTGTLRPAIVE</sequence>
<dbReference type="EMBL" id="NHOQ01000815">
    <property type="protein sequence ID" value="PWA28531.1"/>
    <property type="molecule type" value="Genomic_DNA"/>
</dbReference>
<keyword evidence="3" id="KW-1185">Reference proteome</keyword>
<reference evidence="2 3" key="1">
    <citation type="journal article" date="2018" name="G3 (Bethesda)">
        <title>A High-Quality Reference Genome for the Invasive Mosquitofish Gambusia affinis Using a Chicago Library.</title>
        <authorList>
            <person name="Hoffberg S.L."/>
            <person name="Troendle N.J."/>
            <person name="Glenn T.C."/>
            <person name="Mahmud O."/>
            <person name="Louha S."/>
            <person name="Chalopin D."/>
            <person name="Bennetzen J.L."/>
            <person name="Mauricio R."/>
        </authorList>
    </citation>
    <scope>NUCLEOTIDE SEQUENCE [LARGE SCALE GENOMIC DNA]</scope>
    <source>
        <strain evidence="2">NE01/NJP1002.9</strain>
        <tissue evidence="2">Muscle</tissue>
    </source>
</reference>